<comment type="caution">
    <text evidence="2">The sequence shown here is derived from an EMBL/GenBank/DDBJ whole genome shotgun (WGS) entry which is preliminary data.</text>
</comment>
<evidence type="ECO:0000313" key="2">
    <source>
        <dbReference type="EMBL" id="TET28157.1"/>
    </source>
</evidence>
<dbReference type="Pfam" id="PF13620">
    <property type="entry name" value="CarboxypepD_reg"/>
    <property type="match status" value="1"/>
</dbReference>
<dbReference type="GO" id="GO:0004180">
    <property type="term" value="F:carboxypeptidase activity"/>
    <property type="evidence" value="ECO:0007669"/>
    <property type="project" value="UniProtKB-KW"/>
</dbReference>
<organism evidence="2 3">
    <name type="scientific">Aerophobetes bacterium</name>
    <dbReference type="NCBI Taxonomy" id="2030807"/>
    <lineage>
        <taxon>Bacteria</taxon>
        <taxon>Candidatus Aerophobota</taxon>
    </lineage>
</organism>
<sequence>MKKSVIYTVAIILIGAGCLISFLFLTGEEHGEVKGVVADALSGDAVRQARIVVDGKSTIKFTSTSYSLTEIPPGSHTLKVTAPNYYDFTKPIQVKRGKNLVDIAMRGREIPDLQGIIIFTEPKERGIEIEIRFHDSKGEGIVDYPALPFTLEGALFVREGTEGDYEKGRKILEGPIELFWDSEEWLAKNKGIIPWDRIRIDAEKEKYGILQLVLHTPQGDFEDSSTDVKLFREVK</sequence>
<dbReference type="EMBL" id="SOJT01000148">
    <property type="protein sequence ID" value="TET28157.1"/>
    <property type="molecule type" value="Genomic_DNA"/>
</dbReference>
<dbReference type="PROSITE" id="PS51257">
    <property type="entry name" value="PROKAR_LIPOPROTEIN"/>
    <property type="match status" value="1"/>
</dbReference>
<protein>
    <submittedName>
        <fullName evidence="2">Carboxypeptidase regulatory-like domain-containing protein</fullName>
    </submittedName>
</protein>
<keyword evidence="2" id="KW-0645">Protease</keyword>
<evidence type="ECO:0000313" key="3">
    <source>
        <dbReference type="Proteomes" id="UP000316517"/>
    </source>
</evidence>
<reference evidence="2 3" key="1">
    <citation type="submission" date="2019-03" db="EMBL/GenBank/DDBJ databases">
        <title>Metabolic potential of uncultured bacteria and archaea associated with petroleum seepage in deep-sea sediments.</title>
        <authorList>
            <person name="Dong X."/>
            <person name="Hubert C."/>
        </authorList>
    </citation>
    <scope>NUCLEOTIDE SEQUENCE [LARGE SCALE GENOMIC DNA]</scope>
    <source>
        <strain evidence="2">E44_bin3</strain>
    </source>
</reference>
<dbReference type="Gene3D" id="2.60.40.1120">
    <property type="entry name" value="Carboxypeptidase-like, regulatory domain"/>
    <property type="match status" value="1"/>
</dbReference>
<dbReference type="Proteomes" id="UP000316517">
    <property type="component" value="Unassembled WGS sequence"/>
</dbReference>
<dbReference type="AlphaFoldDB" id="A0A523TCU4"/>
<keyword evidence="1" id="KW-0812">Transmembrane</keyword>
<proteinExistence type="predicted"/>
<keyword evidence="1" id="KW-0472">Membrane</keyword>
<keyword evidence="2" id="KW-0121">Carboxypeptidase</keyword>
<feature type="transmembrane region" description="Helical" evidence="1">
    <location>
        <begin position="6"/>
        <end position="25"/>
    </location>
</feature>
<gene>
    <name evidence="2" type="ORF">E3J68_03385</name>
</gene>
<evidence type="ECO:0000256" key="1">
    <source>
        <dbReference type="SAM" id="Phobius"/>
    </source>
</evidence>
<dbReference type="InterPro" id="IPR008969">
    <property type="entry name" value="CarboxyPept-like_regulatory"/>
</dbReference>
<keyword evidence="1" id="KW-1133">Transmembrane helix</keyword>
<accession>A0A523TCU4</accession>
<name>A0A523TCU4_UNCAE</name>
<dbReference type="SUPFAM" id="SSF49464">
    <property type="entry name" value="Carboxypeptidase regulatory domain-like"/>
    <property type="match status" value="1"/>
</dbReference>
<keyword evidence="2" id="KW-0378">Hydrolase</keyword>